<dbReference type="Gene3D" id="3.90.640.20">
    <property type="entry name" value="Heat-shock cognate protein, ATPase"/>
    <property type="match status" value="1"/>
</dbReference>
<name>A0A9D9DVD6_9BACT</name>
<dbReference type="InterPro" id="IPR021729">
    <property type="entry name" value="DUF3298"/>
</dbReference>
<accession>A0A9D9DVD6</accession>
<feature type="domain" description="DUF3298" evidence="1">
    <location>
        <begin position="196"/>
        <end position="274"/>
    </location>
</feature>
<evidence type="ECO:0000313" key="2">
    <source>
        <dbReference type="EMBL" id="MBO8433393.1"/>
    </source>
</evidence>
<comment type="caution">
    <text evidence="2">The sequence shown here is derived from an EMBL/GenBank/DDBJ whole genome shotgun (WGS) entry which is preliminary data.</text>
</comment>
<organism evidence="2 3">
    <name type="scientific">Candidatus Pullibacteroides excrementavium</name>
    <dbReference type="NCBI Taxonomy" id="2840905"/>
    <lineage>
        <taxon>Bacteria</taxon>
        <taxon>Pseudomonadati</taxon>
        <taxon>Bacteroidota</taxon>
        <taxon>Bacteroidia</taxon>
        <taxon>Bacteroidales</taxon>
        <taxon>Candidatus Pullibacteroides</taxon>
    </lineage>
</organism>
<protein>
    <submittedName>
        <fullName evidence="2">DUF3298 domain-containing protein</fullName>
    </submittedName>
</protein>
<evidence type="ECO:0000259" key="1">
    <source>
        <dbReference type="Pfam" id="PF11738"/>
    </source>
</evidence>
<reference evidence="2" key="1">
    <citation type="submission" date="2020-10" db="EMBL/GenBank/DDBJ databases">
        <authorList>
            <person name="Gilroy R."/>
        </authorList>
    </citation>
    <scope>NUCLEOTIDE SEQUENCE</scope>
    <source>
        <strain evidence="2">2889</strain>
    </source>
</reference>
<dbReference type="Proteomes" id="UP000823612">
    <property type="component" value="Unassembled WGS sequence"/>
</dbReference>
<gene>
    <name evidence="2" type="ORF">IAB08_08910</name>
</gene>
<evidence type="ECO:0000313" key="3">
    <source>
        <dbReference type="Proteomes" id="UP000823612"/>
    </source>
</evidence>
<reference evidence="2" key="2">
    <citation type="journal article" date="2021" name="PeerJ">
        <title>Extensive microbial diversity within the chicken gut microbiome revealed by metagenomics and culture.</title>
        <authorList>
            <person name="Gilroy R."/>
            <person name="Ravi A."/>
            <person name="Getino M."/>
            <person name="Pursley I."/>
            <person name="Horton D.L."/>
            <person name="Alikhan N.F."/>
            <person name="Baker D."/>
            <person name="Gharbi K."/>
            <person name="Hall N."/>
            <person name="Watson M."/>
            <person name="Adriaenssens E.M."/>
            <person name="Foster-Nyarko E."/>
            <person name="Jarju S."/>
            <person name="Secka A."/>
            <person name="Antonio M."/>
            <person name="Oren A."/>
            <person name="Chaudhuri R.R."/>
            <person name="La Ragione R."/>
            <person name="Hildebrand F."/>
            <person name="Pallen M.J."/>
        </authorList>
    </citation>
    <scope>NUCLEOTIDE SEQUENCE</scope>
    <source>
        <strain evidence="2">2889</strain>
    </source>
</reference>
<proteinExistence type="predicted"/>
<dbReference type="AlphaFoldDB" id="A0A9D9DVD6"/>
<dbReference type="InterPro" id="IPR037126">
    <property type="entry name" value="PdaC/RsiV-like_sf"/>
</dbReference>
<dbReference type="EMBL" id="JADIMZ010000132">
    <property type="protein sequence ID" value="MBO8433393.1"/>
    <property type="molecule type" value="Genomic_DNA"/>
</dbReference>
<sequence length="281" mass="31680">MKTSRILIGAMLAATGLLQGLRAQTEPVVQRLEYKEYAPWADVEGAGCFVQLEMDFLLEGNAAPTETVKEGRSWSECMQGMTQEDRISLLNRGIVNRVLVEKAFGKEYADRSFLMAAACYRDAREAEYRKDVEEMLDVDPDIRIPEYDFYVSGIVVDTGRMFLTYRLEESHYTGGAHPNSSVWYLNFDARGLVTVADLFGEDKLEVLKEVVFEALLLKEGVKTAEELEKKSYFPEFFHVSDDFYVKGDSIVFVYSPYEIAAYSQGVVEIPVPFSALEAAGL</sequence>
<dbReference type="Pfam" id="PF11738">
    <property type="entry name" value="DUF3298"/>
    <property type="match status" value="1"/>
</dbReference>
<dbReference type="Gene3D" id="3.30.565.40">
    <property type="entry name" value="Fervidobacterium nodosum Rt17-B1 like"/>
    <property type="match status" value="1"/>
</dbReference>